<sequence length="139" mass="14528">MLTVLALPFGLLAMRDLGGARTVTPSFAGLVGTWRSKDGATLALSADGMFVATNMPAGSNQPDQAFPGTTDLLDLPRGSGTWSVRQEKENTAGGIDLWTAAGETVLETKGNPEHPTLFAFIGDPDDANEYVFVKQAASG</sequence>
<keyword evidence="2" id="KW-1185">Reference proteome</keyword>
<evidence type="ECO:0008006" key="3">
    <source>
        <dbReference type="Google" id="ProtNLM"/>
    </source>
</evidence>
<organism evidence="1 2">
    <name type="scientific">Catenulispora pinistramenti</name>
    <dbReference type="NCBI Taxonomy" id="2705254"/>
    <lineage>
        <taxon>Bacteria</taxon>
        <taxon>Bacillati</taxon>
        <taxon>Actinomycetota</taxon>
        <taxon>Actinomycetes</taxon>
        <taxon>Catenulisporales</taxon>
        <taxon>Catenulisporaceae</taxon>
        <taxon>Catenulispora</taxon>
    </lineage>
</organism>
<protein>
    <recommendedName>
        <fullName evidence="3">TIGR03067 domain-containing protein</fullName>
    </recommendedName>
</protein>
<evidence type="ECO:0000313" key="1">
    <source>
        <dbReference type="EMBL" id="MBS2546657.1"/>
    </source>
</evidence>
<evidence type="ECO:0000313" key="2">
    <source>
        <dbReference type="Proteomes" id="UP000730482"/>
    </source>
</evidence>
<dbReference type="EMBL" id="JAAFYZ010000016">
    <property type="protein sequence ID" value="MBS2546657.1"/>
    <property type="molecule type" value="Genomic_DNA"/>
</dbReference>
<name>A0ABS5KKU1_9ACTN</name>
<dbReference type="RefSeq" id="WP_212008303.1">
    <property type="nucleotide sequence ID" value="NZ_JAAFYZ010000016.1"/>
</dbReference>
<gene>
    <name evidence="1" type="ORF">KGQ19_07235</name>
</gene>
<comment type="caution">
    <text evidence="1">The sequence shown here is derived from an EMBL/GenBank/DDBJ whole genome shotgun (WGS) entry which is preliminary data.</text>
</comment>
<proteinExistence type="predicted"/>
<reference evidence="1 2" key="1">
    <citation type="submission" date="2020-02" db="EMBL/GenBank/DDBJ databases">
        <title>Acidophilic actinobacteria isolated from forest soil.</title>
        <authorList>
            <person name="Golinska P."/>
        </authorList>
    </citation>
    <scope>NUCLEOTIDE SEQUENCE [LARGE SCALE GENOMIC DNA]</scope>
    <source>
        <strain evidence="1 2">NL8</strain>
    </source>
</reference>
<dbReference type="Proteomes" id="UP000730482">
    <property type="component" value="Unassembled WGS sequence"/>
</dbReference>
<accession>A0ABS5KKU1</accession>